<proteinExistence type="predicted"/>
<evidence type="ECO:0000313" key="1">
    <source>
        <dbReference type="EMBL" id="QHS78193.1"/>
    </source>
</evidence>
<protein>
    <submittedName>
        <fullName evidence="1">Uncharacterized protein</fullName>
    </submittedName>
</protein>
<reference evidence="1" key="1">
    <citation type="journal article" date="2020" name="Nature">
        <title>Giant virus diversity and host interactions through global metagenomics.</title>
        <authorList>
            <person name="Schulz F."/>
            <person name="Roux S."/>
            <person name="Paez-Espino D."/>
            <person name="Jungbluth S."/>
            <person name="Walsh D.A."/>
            <person name="Denef V.J."/>
            <person name="McMahon K.D."/>
            <person name="Konstantinidis K.T."/>
            <person name="Eloe-Fadrosh E.A."/>
            <person name="Kyrpides N.C."/>
            <person name="Woyke T."/>
        </authorList>
    </citation>
    <scope>NUCLEOTIDE SEQUENCE</scope>
    <source>
        <strain evidence="1">GVMAG-S-1021933-23</strain>
    </source>
</reference>
<organism evidence="1">
    <name type="scientific">viral metagenome</name>
    <dbReference type="NCBI Taxonomy" id="1070528"/>
    <lineage>
        <taxon>unclassified sequences</taxon>
        <taxon>metagenomes</taxon>
        <taxon>organismal metagenomes</taxon>
    </lineage>
</organism>
<accession>A0A6C0AFF9</accession>
<sequence length="38" mass="4568">MLKIYNESLKKKLYLSKYTTSPSQIKKNIFYKPILKCI</sequence>
<dbReference type="EMBL" id="MN740595">
    <property type="protein sequence ID" value="QHS78193.1"/>
    <property type="molecule type" value="Genomic_DNA"/>
</dbReference>
<name>A0A6C0AFF9_9ZZZZ</name>
<dbReference type="AlphaFoldDB" id="A0A6C0AFF9"/>